<proteinExistence type="predicted"/>
<gene>
    <name evidence="2" type="ORF">ACFFGN_11205</name>
</gene>
<feature type="chain" id="PRO_5046515984" description="WD40 repeat domain-containing protein" evidence="1">
    <location>
        <begin position="31"/>
        <end position="330"/>
    </location>
</feature>
<keyword evidence="1" id="KW-0732">Signal</keyword>
<evidence type="ECO:0000313" key="3">
    <source>
        <dbReference type="Proteomes" id="UP001589890"/>
    </source>
</evidence>
<keyword evidence="3" id="KW-1185">Reference proteome</keyword>
<dbReference type="EMBL" id="JBHLTC010000012">
    <property type="protein sequence ID" value="MFC0624631.1"/>
    <property type="molecule type" value="Genomic_DNA"/>
</dbReference>
<dbReference type="Proteomes" id="UP001589890">
    <property type="component" value="Unassembled WGS sequence"/>
</dbReference>
<evidence type="ECO:0000256" key="1">
    <source>
        <dbReference type="SAM" id="SignalP"/>
    </source>
</evidence>
<accession>A0ABV6QJ08</accession>
<dbReference type="SUPFAM" id="SSF63825">
    <property type="entry name" value="YWTD domain"/>
    <property type="match status" value="1"/>
</dbReference>
<protein>
    <recommendedName>
        <fullName evidence="4">WD40 repeat domain-containing protein</fullName>
    </recommendedName>
</protein>
<organism evidence="2 3">
    <name type="scientific">Kribbella deserti</name>
    <dbReference type="NCBI Taxonomy" id="1926257"/>
    <lineage>
        <taxon>Bacteria</taxon>
        <taxon>Bacillati</taxon>
        <taxon>Actinomycetota</taxon>
        <taxon>Actinomycetes</taxon>
        <taxon>Propionibacteriales</taxon>
        <taxon>Kribbellaceae</taxon>
        <taxon>Kribbella</taxon>
    </lineage>
</organism>
<sequence length="330" mass="35147">MLRLTLAGVLATATAIAVPAAAVQPAPAYAAQASTTAAAQLAAISCSTATGSSDFYDGPSASKVYDAKFSSAPAIAQLSTHTPQGAGTWFNWDGAGKHLLLVTSYRTGSRSLIIGINPSTGKTVGIVAIAASHVGGITVSNGWAFVSGTNSGSNGTIRKYRLSELRTAMKKAGTPYLKQVGSARVVYGSSFISSYGGYLWSGRFQEKTRGKMYQYKINANGSLTTINRAWEIPTKTQGLLVAKNHFIFSTSYGRSNRSNVYVVRRGQPDLDRARLKCFRAPSMSEGLTEFGGRAYLVFESGSHLYRSDSRTLNVIPRMHKTPLSALTSMV</sequence>
<reference evidence="2 3" key="1">
    <citation type="submission" date="2024-09" db="EMBL/GenBank/DDBJ databases">
        <authorList>
            <person name="Sun Q."/>
            <person name="Mori K."/>
        </authorList>
    </citation>
    <scope>NUCLEOTIDE SEQUENCE [LARGE SCALE GENOMIC DNA]</scope>
    <source>
        <strain evidence="2 3">CGMCC 1.15906</strain>
    </source>
</reference>
<name>A0ABV6QJ08_9ACTN</name>
<evidence type="ECO:0000313" key="2">
    <source>
        <dbReference type="EMBL" id="MFC0624631.1"/>
    </source>
</evidence>
<feature type="signal peptide" evidence="1">
    <location>
        <begin position="1"/>
        <end position="30"/>
    </location>
</feature>
<evidence type="ECO:0008006" key="4">
    <source>
        <dbReference type="Google" id="ProtNLM"/>
    </source>
</evidence>
<comment type="caution">
    <text evidence="2">The sequence shown here is derived from an EMBL/GenBank/DDBJ whole genome shotgun (WGS) entry which is preliminary data.</text>
</comment>
<dbReference type="RefSeq" id="WP_380046201.1">
    <property type="nucleotide sequence ID" value="NZ_JBHLTC010000012.1"/>
</dbReference>